<proteinExistence type="predicted"/>
<organism evidence="1 2">
    <name type="scientific">Naganishia friedmannii</name>
    <dbReference type="NCBI Taxonomy" id="89922"/>
    <lineage>
        <taxon>Eukaryota</taxon>
        <taxon>Fungi</taxon>
        <taxon>Dikarya</taxon>
        <taxon>Basidiomycota</taxon>
        <taxon>Agaricomycotina</taxon>
        <taxon>Tremellomycetes</taxon>
        <taxon>Filobasidiales</taxon>
        <taxon>Filobasidiaceae</taxon>
        <taxon>Naganishia</taxon>
    </lineage>
</organism>
<evidence type="ECO:0000313" key="1">
    <source>
        <dbReference type="EMBL" id="KAJ9107620.1"/>
    </source>
</evidence>
<protein>
    <submittedName>
        <fullName evidence="1">Uncharacterized protein</fullName>
    </submittedName>
</protein>
<accession>A0ACC2W783</accession>
<dbReference type="Proteomes" id="UP001227268">
    <property type="component" value="Unassembled WGS sequence"/>
</dbReference>
<gene>
    <name evidence="1" type="ORF">QFC21_001079</name>
</gene>
<dbReference type="EMBL" id="JASBWT010000002">
    <property type="protein sequence ID" value="KAJ9107620.1"/>
    <property type="molecule type" value="Genomic_DNA"/>
</dbReference>
<reference evidence="1" key="1">
    <citation type="submission" date="2023-04" db="EMBL/GenBank/DDBJ databases">
        <title>Draft Genome sequencing of Naganishia species isolated from polar environments using Oxford Nanopore Technology.</title>
        <authorList>
            <person name="Leo P."/>
            <person name="Venkateswaran K."/>
        </authorList>
    </citation>
    <scope>NUCLEOTIDE SEQUENCE</scope>
    <source>
        <strain evidence="1">MNA-CCFEE 5423</strain>
    </source>
</reference>
<keyword evidence="2" id="KW-1185">Reference proteome</keyword>
<evidence type="ECO:0000313" key="2">
    <source>
        <dbReference type="Proteomes" id="UP001227268"/>
    </source>
</evidence>
<comment type="caution">
    <text evidence="1">The sequence shown here is derived from an EMBL/GenBank/DDBJ whole genome shotgun (WGS) entry which is preliminary data.</text>
</comment>
<sequence length="340" mass="37489">MAQQRVHINPNQTPGYRPTPMQTYMPDPIGRRAGGPGTGLSAGGNAGLGTSSNGGPLDEVLVKVRSVTNQVEDMMETYAQPIKPWVPAIARFLIVVTFLEDALRIVTQWGDQLWYLQKHRGFYRGFSHVFLLFNICAMLGGSYGVISKRFPEYSVGALLAVVIAQGLGYGLIFDMSFFLRNLSVIGGLLMVLSDSLQKNKKLFAGLPNISENDRRKYFQLAGRVLLVFLFIGFVFQGQFSLFRLFVSLFGLGACVMVAVGFKAKWSASFLVTGLSVANVFVNNWWSLHPSNPTQDFKRFDFFQTLSIVGGLLLLVNMGPGGLSMDEKKKVSPTLFPSSVM</sequence>
<name>A0ACC2W783_9TREE</name>